<gene>
    <name evidence="2" type="ORF">Y1Q_0022721</name>
</gene>
<feature type="region of interest" description="Disordered" evidence="1">
    <location>
        <begin position="1"/>
        <end position="20"/>
    </location>
</feature>
<keyword evidence="3" id="KW-1185">Reference proteome</keyword>
<evidence type="ECO:0000313" key="3">
    <source>
        <dbReference type="Proteomes" id="UP000050525"/>
    </source>
</evidence>
<dbReference type="Proteomes" id="UP000050525">
    <property type="component" value="Unassembled WGS sequence"/>
</dbReference>
<dbReference type="EMBL" id="AKHW03004053">
    <property type="protein sequence ID" value="KYO31600.1"/>
    <property type="molecule type" value="Genomic_DNA"/>
</dbReference>
<sequence length="163" mass="17874">MAQLARLQSRQPVPRRTEEPHQLALGLGCSGLTVGPETEALGAYTRTLKTRLDALCIWTLRKPLNTPSRQVKVQTGETTVSSPGQLQRGLVVGSGILVEDYREVRMLQHYRLPCTWPRNSRMPDPAHCMTSLGSRAALFPRANNQTVAAEACPPKTSSQGSQL</sequence>
<comment type="caution">
    <text evidence="2">The sequence shown here is derived from an EMBL/GenBank/DDBJ whole genome shotgun (WGS) entry which is preliminary data.</text>
</comment>
<feature type="compositionally biased region" description="Polar residues" evidence="1">
    <location>
        <begin position="1"/>
        <end position="11"/>
    </location>
</feature>
<accession>A0A151N486</accession>
<protein>
    <submittedName>
        <fullName evidence="2">Uncharacterized protein</fullName>
    </submittedName>
</protein>
<reference evidence="2 3" key="1">
    <citation type="journal article" date="2012" name="Genome Biol.">
        <title>Sequencing three crocodilian genomes to illuminate the evolution of archosaurs and amniotes.</title>
        <authorList>
            <person name="St John J.A."/>
            <person name="Braun E.L."/>
            <person name="Isberg S.R."/>
            <person name="Miles L.G."/>
            <person name="Chong A.Y."/>
            <person name="Gongora J."/>
            <person name="Dalzell P."/>
            <person name="Moran C."/>
            <person name="Bed'hom B."/>
            <person name="Abzhanov A."/>
            <person name="Burgess S.C."/>
            <person name="Cooksey A.M."/>
            <person name="Castoe T.A."/>
            <person name="Crawford N.G."/>
            <person name="Densmore L.D."/>
            <person name="Drew J.C."/>
            <person name="Edwards S.V."/>
            <person name="Faircloth B.C."/>
            <person name="Fujita M.K."/>
            <person name="Greenwold M.J."/>
            <person name="Hoffmann F.G."/>
            <person name="Howard J.M."/>
            <person name="Iguchi T."/>
            <person name="Janes D.E."/>
            <person name="Khan S.Y."/>
            <person name="Kohno S."/>
            <person name="de Koning A.J."/>
            <person name="Lance S.L."/>
            <person name="McCarthy F.M."/>
            <person name="McCormack J.E."/>
            <person name="Merchant M.E."/>
            <person name="Peterson D.G."/>
            <person name="Pollock D.D."/>
            <person name="Pourmand N."/>
            <person name="Raney B.J."/>
            <person name="Roessler K.A."/>
            <person name="Sanford J.R."/>
            <person name="Sawyer R.H."/>
            <person name="Schmidt C.J."/>
            <person name="Triplett E.W."/>
            <person name="Tuberville T.D."/>
            <person name="Venegas-Anaya M."/>
            <person name="Howard J.T."/>
            <person name="Jarvis E.D."/>
            <person name="Guillette L.J.Jr."/>
            <person name="Glenn T.C."/>
            <person name="Green R.E."/>
            <person name="Ray D.A."/>
        </authorList>
    </citation>
    <scope>NUCLEOTIDE SEQUENCE [LARGE SCALE GENOMIC DNA]</scope>
    <source>
        <strain evidence="2">KSC_2009_1</strain>
    </source>
</reference>
<evidence type="ECO:0000256" key="1">
    <source>
        <dbReference type="SAM" id="MobiDB-lite"/>
    </source>
</evidence>
<dbReference type="AlphaFoldDB" id="A0A151N486"/>
<proteinExistence type="predicted"/>
<organism evidence="2 3">
    <name type="scientific">Alligator mississippiensis</name>
    <name type="common">American alligator</name>
    <dbReference type="NCBI Taxonomy" id="8496"/>
    <lineage>
        <taxon>Eukaryota</taxon>
        <taxon>Metazoa</taxon>
        <taxon>Chordata</taxon>
        <taxon>Craniata</taxon>
        <taxon>Vertebrata</taxon>
        <taxon>Euteleostomi</taxon>
        <taxon>Archelosauria</taxon>
        <taxon>Archosauria</taxon>
        <taxon>Crocodylia</taxon>
        <taxon>Alligatoridae</taxon>
        <taxon>Alligatorinae</taxon>
        <taxon>Alligator</taxon>
    </lineage>
</organism>
<evidence type="ECO:0000313" key="2">
    <source>
        <dbReference type="EMBL" id="KYO31600.1"/>
    </source>
</evidence>
<name>A0A151N486_ALLMI</name>